<accession>A0ABY8T0L6</accession>
<dbReference type="RefSeq" id="WP_283489104.1">
    <property type="nucleotide sequence ID" value="NZ_CP125949.1"/>
</dbReference>
<dbReference type="EMBL" id="CP125949">
    <property type="protein sequence ID" value="WHS68096.1"/>
    <property type="molecule type" value="Genomic_DNA"/>
</dbReference>
<proteinExistence type="predicted"/>
<evidence type="ECO:0000313" key="2">
    <source>
        <dbReference type="Proteomes" id="UP001240697"/>
    </source>
</evidence>
<gene>
    <name evidence="1" type="ORF">QMY55_24615</name>
</gene>
<evidence type="ECO:0000313" key="1">
    <source>
        <dbReference type="EMBL" id="WHS68096.1"/>
    </source>
</evidence>
<name>A0ABY8T0L6_9BURK</name>
<keyword evidence="2" id="KW-1185">Reference proteome</keyword>
<geneLocation type="plasmid" evidence="1 2">
    <name>pZM22-2</name>
</geneLocation>
<keyword evidence="1" id="KW-0614">Plasmid</keyword>
<sequence>MTLWLPALDYARSLAPQMREVHRIVGPAPCVYAFGMSTPQLAAARFHGGWMTQPLDSPERCSWLLVDVNAQKDLPAVLDTSQWVLTDRVSRPTEASDTLLIFKRTAPAR</sequence>
<dbReference type="Proteomes" id="UP001240697">
    <property type="component" value="Plasmid pZM22-2"/>
</dbReference>
<organism evidence="1 2">
    <name type="scientific">Comamonas resistens</name>
    <dbReference type="NCBI Taxonomy" id="3046670"/>
    <lineage>
        <taxon>Bacteria</taxon>
        <taxon>Pseudomonadati</taxon>
        <taxon>Pseudomonadota</taxon>
        <taxon>Betaproteobacteria</taxon>
        <taxon>Burkholderiales</taxon>
        <taxon>Comamonadaceae</taxon>
        <taxon>Comamonas</taxon>
    </lineage>
</organism>
<protein>
    <submittedName>
        <fullName evidence="1">Uncharacterized protein</fullName>
    </submittedName>
</protein>
<reference evidence="1 2" key="1">
    <citation type="submission" date="2023-05" db="EMBL/GenBank/DDBJ databases">
        <authorList>
            <person name="Yin Y."/>
            <person name="Lu Z."/>
        </authorList>
    </citation>
    <scope>NUCLEOTIDE SEQUENCE [LARGE SCALE GENOMIC DNA]</scope>
    <source>
        <strain evidence="1 2">ZM22</strain>
        <plasmid evidence="1 2">pZM22-2</plasmid>
    </source>
</reference>